<dbReference type="Proteomes" id="UP000235388">
    <property type="component" value="Unassembled WGS sequence"/>
</dbReference>
<sequence length="77" mass="8594">GKGPTSNRRPGPPSSSSQSIPGTALDYSQIDRKDVEQDVSDIHDVMQFLTRNAFLEGFNRDIDHPLHPTPHIEEVLE</sequence>
<feature type="compositionally biased region" description="Low complexity" evidence="1">
    <location>
        <begin position="1"/>
        <end position="22"/>
    </location>
</feature>
<organism evidence="2 3">
    <name type="scientific">Puccinia coronata f. sp. avenae</name>
    <dbReference type="NCBI Taxonomy" id="200324"/>
    <lineage>
        <taxon>Eukaryota</taxon>
        <taxon>Fungi</taxon>
        <taxon>Dikarya</taxon>
        <taxon>Basidiomycota</taxon>
        <taxon>Pucciniomycotina</taxon>
        <taxon>Pucciniomycetes</taxon>
        <taxon>Pucciniales</taxon>
        <taxon>Pucciniaceae</taxon>
        <taxon>Puccinia</taxon>
    </lineage>
</organism>
<protein>
    <submittedName>
        <fullName evidence="2">Uncharacterized protein</fullName>
    </submittedName>
</protein>
<feature type="region of interest" description="Disordered" evidence="1">
    <location>
        <begin position="1"/>
        <end position="24"/>
    </location>
</feature>
<comment type="caution">
    <text evidence="2">The sequence shown here is derived from an EMBL/GenBank/DDBJ whole genome shotgun (WGS) entry which is preliminary data.</text>
</comment>
<evidence type="ECO:0000313" key="3">
    <source>
        <dbReference type="Proteomes" id="UP000235388"/>
    </source>
</evidence>
<feature type="non-terminal residue" evidence="2">
    <location>
        <position position="1"/>
    </location>
</feature>
<evidence type="ECO:0000256" key="1">
    <source>
        <dbReference type="SAM" id="MobiDB-lite"/>
    </source>
</evidence>
<gene>
    <name evidence="2" type="ORF">PCANC_28043</name>
</gene>
<dbReference type="STRING" id="200324.A0A2N5RV13"/>
<reference evidence="2 3" key="1">
    <citation type="submission" date="2017-11" db="EMBL/GenBank/DDBJ databases">
        <title>De novo assembly and phasing of dikaryotic genomes from two isolates of Puccinia coronata f. sp. avenae, the causal agent of oat crown rust.</title>
        <authorList>
            <person name="Miller M.E."/>
            <person name="Zhang Y."/>
            <person name="Omidvar V."/>
            <person name="Sperschneider J."/>
            <person name="Schwessinger B."/>
            <person name="Raley C."/>
            <person name="Palmer J.M."/>
            <person name="Garnica D."/>
            <person name="Upadhyaya N."/>
            <person name="Rathjen J."/>
            <person name="Taylor J.M."/>
            <person name="Park R.F."/>
            <person name="Dodds P.N."/>
            <person name="Hirsch C.D."/>
            <person name="Kianian S.F."/>
            <person name="Figueroa M."/>
        </authorList>
    </citation>
    <scope>NUCLEOTIDE SEQUENCE [LARGE SCALE GENOMIC DNA]</scope>
    <source>
        <strain evidence="2">12NC29</strain>
    </source>
</reference>
<keyword evidence="3" id="KW-1185">Reference proteome</keyword>
<dbReference type="EMBL" id="PGCJ01001546">
    <property type="protein sequence ID" value="PLW04847.1"/>
    <property type="molecule type" value="Genomic_DNA"/>
</dbReference>
<evidence type="ECO:0000313" key="2">
    <source>
        <dbReference type="EMBL" id="PLW04847.1"/>
    </source>
</evidence>
<accession>A0A2N5RV13</accession>
<dbReference type="AlphaFoldDB" id="A0A2N5RV13"/>
<name>A0A2N5RV13_9BASI</name>
<proteinExistence type="predicted"/>